<dbReference type="GO" id="GO:0048471">
    <property type="term" value="C:perinuclear region of cytoplasm"/>
    <property type="evidence" value="ECO:0007669"/>
    <property type="project" value="TreeGrafter"/>
</dbReference>
<organism evidence="6">
    <name type="scientific">Tetraselmis sp. GSL018</name>
    <dbReference type="NCBI Taxonomy" id="582737"/>
    <lineage>
        <taxon>Eukaryota</taxon>
        <taxon>Viridiplantae</taxon>
        <taxon>Chlorophyta</taxon>
        <taxon>core chlorophytes</taxon>
        <taxon>Chlorodendrophyceae</taxon>
        <taxon>Chlorodendrales</taxon>
        <taxon>Chlorodendraceae</taxon>
        <taxon>Tetraselmis</taxon>
    </lineage>
</organism>
<dbReference type="InterPro" id="IPR001611">
    <property type="entry name" value="Leu-rich_rpt"/>
</dbReference>
<evidence type="ECO:0000256" key="2">
    <source>
        <dbReference type="ARBA" id="ARBA00022468"/>
    </source>
</evidence>
<dbReference type="AlphaFoldDB" id="A0A061RAU4"/>
<dbReference type="EMBL" id="GBEZ01018671">
    <property type="protein sequence ID" value="JAC67790.1"/>
    <property type="molecule type" value="Transcribed_RNA"/>
</dbReference>
<dbReference type="GO" id="GO:0005096">
    <property type="term" value="F:GTPase activator activity"/>
    <property type="evidence" value="ECO:0007669"/>
    <property type="project" value="UniProtKB-KW"/>
</dbReference>
<feature type="region of interest" description="Disordered" evidence="5">
    <location>
        <begin position="209"/>
        <end position="229"/>
    </location>
</feature>
<accession>A0A061RAU4</accession>
<evidence type="ECO:0000313" key="6">
    <source>
        <dbReference type="EMBL" id="JAC67790.1"/>
    </source>
</evidence>
<sequence>MSECIVYNDDILVDLTGSSVFYGSPEEVVDDAKTAVPKLQSAVEKLQRGFGSDKDLALIAKLSPVRSDSVTGTSWEWTWNNSKLYWNNKDLVDEHVSALALLLRPRCLPNGSLAYAEKLRVLELNGNRICDAGASALAEVISPQRLPSGRLAPGLALEELALSGNKIGAAGAAALARALSPCADPVSGAVLVNRSLRTLTLSGNPIGPTGARSLAEGPLRAAEPVPGAEDEAGASSALETLHIGGCGVGDEGARFLAQALCSAGAGASLRSLFLGDNGIGDRGALSIASALQELAASQRTSGRMSLQKLNLWGNPISSAARETLLDARDHVNACRQSGEPMAIAVDDK</sequence>
<gene>
    <name evidence="6" type="ORF">TSPGSL018_10227</name>
</gene>
<keyword evidence="4" id="KW-0677">Repeat</keyword>
<dbReference type="PANTHER" id="PTHR24113:SF12">
    <property type="entry name" value="RAN GTPASE-ACTIVATING PROTEIN 1"/>
    <property type="match status" value="1"/>
</dbReference>
<dbReference type="SUPFAM" id="SSF52047">
    <property type="entry name" value="RNI-like"/>
    <property type="match status" value="1"/>
</dbReference>
<keyword evidence="2" id="KW-0343">GTPase activation</keyword>
<evidence type="ECO:0000256" key="3">
    <source>
        <dbReference type="ARBA" id="ARBA00022614"/>
    </source>
</evidence>
<name>A0A061RAU4_9CHLO</name>
<dbReference type="GO" id="GO:0031267">
    <property type="term" value="F:small GTPase binding"/>
    <property type="evidence" value="ECO:0007669"/>
    <property type="project" value="TreeGrafter"/>
</dbReference>
<dbReference type="Gene3D" id="3.80.10.10">
    <property type="entry name" value="Ribonuclease Inhibitor"/>
    <property type="match status" value="2"/>
</dbReference>
<dbReference type="PANTHER" id="PTHR24113">
    <property type="entry name" value="RAN GTPASE-ACTIVATING PROTEIN 1"/>
    <property type="match status" value="1"/>
</dbReference>
<evidence type="ECO:0000256" key="5">
    <source>
        <dbReference type="SAM" id="MobiDB-lite"/>
    </source>
</evidence>
<dbReference type="InterPro" id="IPR032675">
    <property type="entry name" value="LRR_dom_sf"/>
</dbReference>
<proteinExistence type="predicted"/>
<dbReference type="GO" id="GO:0005634">
    <property type="term" value="C:nucleus"/>
    <property type="evidence" value="ECO:0007669"/>
    <property type="project" value="TreeGrafter"/>
</dbReference>
<dbReference type="SMART" id="SM00368">
    <property type="entry name" value="LRR_RI"/>
    <property type="match status" value="6"/>
</dbReference>
<evidence type="ECO:0000256" key="4">
    <source>
        <dbReference type="ARBA" id="ARBA00022737"/>
    </source>
</evidence>
<dbReference type="GO" id="GO:0005930">
    <property type="term" value="C:axoneme"/>
    <property type="evidence" value="ECO:0007669"/>
    <property type="project" value="UniProtKB-SubCell"/>
</dbReference>
<dbReference type="Pfam" id="PF13516">
    <property type="entry name" value="LRR_6"/>
    <property type="match status" value="5"/>
</dbReference>
<evidence type="ECO:0000256" key="1">
    <source>
        <dbReference type="ARBA" id="ARBA00004430"/>
    </source>
</evidence>
<reference evidence="6" key="1">
    <citation type="submission" date="2014-05" db="EMBL/GenBank/DDBJ databases">
        <title>The transcriptome of the halophilic microalga Tetraselmis sp. GSL018 isolated from the Great Salt Lake, Utah.</title>
        <authorList>
            <person name="Jinkerson R.E."/>
            <person name="D'Adamo S."/>
            <person name="Posewitz M.C."/>
        </authorList>
    </citation>
    <scope>NUCLEOTIDE SEQUENCE</scope>
    <source>
        <strain evidence="6">GSL018</strain>
    </source>
</reference>
<dbReference type="GO" id="GO:0005829">
    <property type="term" value="C:cytosol"/>
    <property type="evidence" value="ECO:0007669"/>
    <property type="project" value="TreeGrafter"/>
</dbReference>
<keyword evidence="3" id="KW-0433">Leucine-rich repeat</keyword>
<comment type="subcellular location">
    <subcellularLocation>
        <location evidence="1">Cytoplasm</location>
        <location evidence="1">Cytoskeleton</location>
        <location evidence="1">Cilium axoneme</location>
    </subcellularLocation>
</comment>
<dbReference type="GO" id="GO:0006913">
    <property type="term" value="P:nucleocytoplasmic transport"/>
    <property type="evidence" value="ECO:0007669"/>
    <property type="project" value="TreeGrafter"/>
</dbReference>
<protein>
    <submittedName>
        <fullName evidence="6">Uncharacterized protein</fullName>
    </submittedName>
</protein>
<dbReference type="InterPro" id="IPR027038">
    <property type="entry name" value="RanGap"/>
</dbReference>